<feature type="binding site" evidence="10">
    <location>
        <position position="246"/>
    </location>
    <ligand>
        <name>Fe cation</name>
        <dbReference type="ChEBI" id="CHEBI:24875"/>
        <label>2</label>
    </ligand>
</feature>
<dbReference type="GO" id="GO:0019135">
    <property type="term" value="F:deoxyhypusine monooxygenase activity"/>
    <property type="evidence" value="ECO:0007669"/>
    <property type="project" value="UniProtKB-UniRule"/>
</dbReference>
<evidence type="ECO:0000256" key="10">
    <source>
        <dbReference type="HAMAP-Rule" id="MF_03101"/>
    </source>
</evidence>
<evidence type="ECO:0000256" key="6">
    <source>
        <dbReference type="ARBA" id="ARBA00023004"/>
    </source>
</evidence>
<evidence type="ECO:0000313" key="14">
    <source>
        <dbReference type="Proteomes" id="UP000009046"/>
    </source>
</evidence>
<dbReference type="SMART" id="SM00567">
    <property type="entry name" value="EZ_HEAT"/>
    <property type="match status" value="6"/>
</dbReference>
<dbReference type="GeneID" id="8230250"/>
<gene>
    <name evidence="13" type="primary">8230250</name>
    <name evidence="12" type="ORF">Phum_PHUM432000</name>
</gene>
<evidence type="ECO:0000256" key="11">
    <source>
        <dbReference type="PROSITE-ProRule" id="PRU00103"/>
    </source>
</evidence>
<feature type="binding site" evidence="10">
    <location>
        <position position="212"/>
    </location>
    <ligand>
        <name>Fe cation</name>
        <dbReference type="ChEBI" id="CHEBI:24875"/>
        <label>2</label>
    </ligand>
</feature>
<dbReference type="InterPro" id="IPR011989">
    <property type="entry name" value="ARM-like"/>
</dbReference>
<dbReference type="PANTHER" id="PTHR12697:SF5">
    <property type="entry name" value="DEOXYHYPUSINE HYDROXYLASE"/>
    <property type="match status" value="1"/>
</dbReference>
<dbReference type="SUPFAM" id="SSF48371">
    <property type="entry name" value="ARM repeat"/>
    <property type="match status" value="1"/>
</dbReference>
<dbReference type="RefSeq" id="XP_002429396.1">
    <property type="nucleotide sequence ID" value="XM_002429351.1"/>
</dbReference>
<dbReference type="FunCoup" id="E0VTF2">
    <property type="interactions" value="1144"/>
</dbReference>
<keyword evidence="4" id="KW-0677">Repeat</keyword>
<name>E0VTF2_PEDHC</name>
<evidence type="ECO:0000256" key="9">
    <source>
        <dbReference type="ARBA" id="ARBA00045876"/>
    </source>
</evidence>
<reference evidence="12" key="2">
    <citation type="submission" date="2007-04" db="EMBL/GenBank/DDBJ databases">
        <title>The genome of the human body louse.</title>
        <authorList>
            <consortium name="The Human Body Louse Genome Consortium"/>
            <person name="Kirkness E."/>
            <person name="Walenz B."/>
            <person name="Hass B."/>
            <person name="Bruggner R."/>
            <person name="Strausberg R."/>
        </authorList>
    </citation>
    <scope>NUCLEOTIDE SEQUENCE</scope>
    <source>
        <strain evidence="12">USDA</strain>
    </source>
</reference>
<dbReference type="CTD" id="8230250"/>
<organism>
    <name type="scientific">Pediculus humanus subsp. corporis</name>
    <name type="common">Body louse</name>
    <dbReference type="NCBI Taxonomy" id="121224"/>
    <lineage>
        <taxon>Eukaryota</taxon>
        <taxon>Metazoa</taxon>
        <taxon>Ecdysozoa</taxon>
        <taxon>Arthropoda</taxon>
        <taxon>Hexapoda</taxon>
        <taxon>Insecta</taxon>
        <taxon>Pterygota</taxon>
        <taxon>Neoptera</taxon>
        <taxon>Paraneoptera</taxon>
        <taxon>Psocodea</taxon>
        <taxon>Troctomorpha</taxon>
        <taxon>Phthiraptera</taxon>
        <taxon>Anoplura</taxon>
        <taxon>Pediculidae</taxon>
        <taxon>Pediculus</taxon>
    </lineage>
</organism>
<accession>E0VTF2</accession>
<evidence type="ECO:0000256" key="4">
    <source>
        <dbReference type="ARBA" id="ARBA00022737"/>
    </source>
</evidence>
<evidence type="ECO:0000256" key="8">
    <source>
        <dbReference type="ARBA" id="ARBA00023256"/>
    </source>
</evidence>
<comment type="pathway">
    <text evidence="2 10">Protein modification; eIF5A hypusination.</text>
</comment>
<dbReference type="InterPro" id="IPR004155">
    <property type="entry name" value="PBS_lyase_HEAT"/>
</dbReference>
<dbReference type="OMA" id="LQEPCSI"/>
<keyword evidence="3 10" id="KW-0479">Metal-binding</keyword>
<dbReference type="OrthoDB" id="421002at2759"/>
<dbReference type="AlphaFoldDB" id="E0VTF2"/>
<dbReference type="UniPathway" id="UPA00354"/>
<dbReference type="Proteomes" id="UP000009046">
    <property type="component" value="Unassembled WGS sequence"/>
</dbReference>
<dbReference type="GO" id="GO:0046872">
    <property type="term" value="F:metal ion binding"/>
    <property type="evidence" value="ECO:0007669"/>
    <property type="project" value="UniProtKB-KW"/>
</dbReference>
<dbReference type="InterPro" id="IPR027517">
    <property type="entry name" value="Deoxyhypusine_hydroxylase"/>
</dbReference>
<dbReference type="InParanoid" id="E0VTF2"/>
<dbReference type="PANTHER" id="PTHR12697">
    <property type="entry name" value="PBS LYASE HEAT-LIKE PROTEIN"/>
    <property type="match status" value="1"/>
</dbReference>
<feature type="binding site" evidence="10">
    <location>
        <position position="91"/>
    </location>
    <ligand>
        <name>Fe cation</name>
        <dbReference type="ChEBI" id="CHEBI:24875"/>
        <label>1</label>
    </ligand>
</feature>
<dbReference type="PROSITE" id="PS50077">
    <property type="entry name" value="HEAT_REPEAT"/>
    <property type="match status" value="1"/>
</dbReference>
<dbReference type="InterPro" id="IPR016024">
    <property type="entry name" value="ARM-type_fold"/>
</dbReference>
<dbReference type="FunFam" id="1.25.10.10:FF:000099">
    <property type="entry name" value="Deoxyhypusine hydroxylase"/>
    <property type="match status" value="2"/>
</dbReference>
<dbReference type="KEGG" id="phu:Phum_PHUM432000"/>
<dbReference type="EMBL" id="AAZO01005268">
    <property type="status" value="NOT_ANNOTATED_CDS"/>
    <property type="molecule type" value="Genomic_DNA"/>
</dbReference>
<keyword evidence="6 10" id="KW-0408">Iron</keyword>
<keyword evidence="7 10" id="KW-0503">Monooxygenase</keyword>
<evidence type="ECO:0000313" key="12">
    <source>
        <dbReference type="EMBL" id="EEB16658.1"/>
    </source>
</evidence>
<evidence type="ECO:0000256" key="3">
    <source>
        <dbReference type="ARBA" id="ARBA00022723"/>
    </source>
</evidence>
<dbReference type="VEuPathDB" id="VectorBase:PHUM432000"/>
<keyword evidence="14" id="KW-1185">Reference proteome</keyword>
<comment type="cofactor">
    <cofactor evidence="10">
        <name>Fe(2+)</name>
        <dbReference type="ChEBI" id="CHEBI:29033"/>
    </cofactor>
    <text evidence="10">Binds 2 Fe(2+) ions per subunit.</text>
</comment>
<evidence type="ECO:0000256" key="2">
    <source>
        <dbReference type="ARBA" id="ARBA00005041"/>
    </source>
</evidence>
<comment type="function">
    <text evidence="10">Catalyzes the hydroxylation of the N(6)-(4-aminobutyl)-L-lysine intermediate to form hypusine, an essential post-translational modification only found in mature eIF-5A factor.</text>
</comment>
<dbReference type="EMBL" id="DS235763">
    <property type="protein sequence ID" value="EEB16658.1"/>
    <property type="molecule type" value="Genomic_DNA"/>
</dbReference>
<feature type="binding site" evidence="10">
    <location>
        <position position="213"/>
    </location>
    <ligand>
        <name>Fe cation</name>
        <dbReference type="ChEBI" id="CHEBI:24875"/>
        <label>2</label>
    </ligand>
</feature>
<dbReference type="Gene3D" id="1.25.10.10">
    <property type="entry name" value="Leucine-rich Repeat Variant"/>
    <property type="match status" value="2"/>
</dbReference>
<feature type="binding site" evidence="10">
    <location>
        <position position="245"/>
    </location>
    <ligand>
        <name>Fe cation</name>
        <dbReference type="ChEBI" id="CHEBI:24875"/>
        <label>2</label>
    </ligand>
</feature>
<feature type="binding site" evidence="10">
    <location>
        <position position="59"/>
    </location>
    <ligand>
        <name>Fe cation</name>
        <dbReference type="ChEBI" id="CHEBI:24875"/>
        <label>1</label>
    </ligand>
</feature>
<feature type="binding site" evidence="10">
    <location>
        <position position="92"/>
    </location>
    <ligand>
        <name>Fe cation</name>
        <dbReference type="ChEBI" id="CHEBI:24875"/>
        <label>1</label>
    </ligand>
</feature>
<feature type="repeat" description="HEAT" evidence="11">
    <location>
        <begin position="72"/>
        <end position="112"/>
    </location>
</feature>
<proteinExistence type="inferred from homology"/>
<sequence>MVNVPEDKIKAIGAILNDSKKPLKARFRALFSLRNINNSTSVACISEGFSDPSALLKHELAYCLGQMQNKEAIPLLIKILEDKNQEPIVRHEAAEALGAIGLSSVAETLKTYSTDKIQEVAETCELALARLSWLQNNDNDKESDSFHHFQSVDPAPASNETDLVKLDRMLLNESLSLFDRYKAMFALRNIASDESALILTKGLKSNSALFSHEIAFILGQLQNKVTIPALIECLKDKTKNEMVRHECAEALGAIATEECFNILKTFLDDEKRVVRESCEIALDICDYENTKEFQYALT</sequence>
<evidence type="ECO:0000256" key="5">
    <source>
        <dbReference type="ARBA" id="ARBA00023002"/>
    </source>
</evidence>
<keyword evidence="8 10" id="KW-0386">Hypusine biosynthesis</keyword>
<dbReference type="HAMAP" id="MF_03101">
    <property type="entry name" value="Deoxyhypusine_hydroxylase"/>
    <property type="match status" value="1"/>
</dbReference>
<protein>
    <recommendedName>
        <fullName evidence="10">Deoxyhypusine hydroxylase</fullName>
        <shortName evidence="10">DOHH</shortName>
        <ecNumber evidence="10">1.14.99.29</ecNumber>
    </recommendedName>
    <alternativeName>
        <fullName evidence="10">Deoxyhypusine dioxygenase</fullName>
    </alternativeName>
    <alternativeName>
        <fullName evidence="10">Deoxyhypusine monooxygenase</fullName>
    </alternativeName>
</protein>
<comment type="function">
    <text evidence="9">Catalyzes the hydroxylation of the N(6)-(4-aminobutyl)-L-lysine intermediate produced by deoxyhypusine synthase/DHPS on a critical lysine of the eukaryotic translation initiation factor 5A/eIF-5A. This is the second step of the post-translational modification of that lysine into an unusual amino acid residue named hypusine. Hypusination is unique to mature eIF-5A factor and is essential for its function.</text>
</comment>
<dbReference type="HOGENOM" id="CLU_053974_0_0_1"/>
<evidence type="ECO:0000313" key="13">
    <source>
        <dbReference type="EnsemblMetazoa" id="PHUM432000-PA"/>
    </source>
</evidence>
<reference evidence="12" key="1">
    <citation type="submission" date="2007-04" db="EMBL/GenBank/DDBJ databases">
        <title>Annotation of Pediculus humanus corporis strain USDA.</title>
        <authorList>
            <person name="Kirkness E."/>
            <person name="Hannick L."/>
            <person name="Hass B."/>
            <person name="Bruggner R."/>
            <person name="Lawson D."/>
            <person name="Bidwell S."/>
            <person name="Joardar V."/>
            <person name="Caler E."/>
            <person name="Walenz B."/>
            <person name="Inman J."/>
            <person name="Schobel S."/>
            <person name="Galinsky K."/>
            <person name="Amedeo P."/>
            <person name="Strausberg R."/>
        </authorList>
    </citation>
    <scope>NUCLEOTIDE SEQUENCE</scope>
    <source>
        <strain evidence="12">USDA</strain>
    </source>
</reference>
<dbReference type="InterPro" id="IPR021133">
    <property type="entry name" value="HEAT_type_2"/>
</dbReference>
<evidence type="ECO:0000256" key="7">
    <source>
        <dbReference type="ARBA" id="ARBA00023033"/>
    </source>
</evidence>
<keyword evidence="5 10" id="KW-0560">Oxidoreductase</keyword>
<dbReference type="EnsemblMetazoa" id="PHUM432000-RA">
    <property type="protein sequence ID" value="PHUM432000-PA"/>
    <property type="gene ID" value="PHUM432000"/>
</dbReference>
<feature type="binding site" evidence="10">
    <location>
        <position position="58"/>
    </location>
    <ligand>
        <name>Fe cation</name>
        <dbReference type="ChEBI" id="CHEBI:24875"/>
        <label>1</label>
    </ligand>
</feature>
<evidence type="ECO:0000256" key="1">
    <source>
        <dbReference type="ARBA" id="ARBA00000068"/>
    </source>
</evidence>
<reference evidence="13" key="3">
    <citation type="submission" date="2021-02" db="UniProtKB">
        <authorList>
            <consortium name="EnsemblMetazoa"/>
        </authorList>
    </citation>
    <scope>IDENTIFICATION</scope>
    <source>
        <strain evidence="13">USDA</strain>
    </source>
</reference>
<comment type="similarity">
    <text evidence="10">Belongs to the deoxyhypusine hydroxylase family.</text>
</comment>
<comment type="catalytic activity">
    <reaction evidence="1 10">
        <text>[eIF5A protein]-deoxyhypusine + AH2 + O2 = [eIF5A protein]-hypusine + A + H2O</text>
        <dbReference type="Rhea" id="RHEA:14101"/>
        <dbReference type="Rhea" id="RHEA-COMP:10144"/>
        <dbReference type="Rhea" id="RHEA-COMP:12592"/>
        <dbReference type="ChEBI" id="CHEBI:13193"/>
        <dbReference type="ChEBI" id="CHEBI:15377"/>
        <dbReference type="ChEBI" id="CHEBI:15379"/>
        <dbReference type="ChEBI" id="CHEBI:17499"/>
        <dbReference type="ChEBI" id="CHEBI:82657"/>
        <dbReference type="ChEBI" id="CHEBI:91175"/>
        <dbReference type="EC" id="1.14.99.29"/>
    </reaction>
</comment>
<dbReference type="EC" id="1.14.99.29" evidence="10"/>
<dbReference type="Pfam" id="PF13646">
    <property type="entry name" value="HEAT_2"/>
    <property type="match status" value="2"/>
</dbReference>
<dbReference type="eggNOG" id="KOG0567">
    <property type="taxonomic scope" value="Eukaryota"/>
</dbReference>
<dbReference type="STRING" id="121224.E0VTF2"/>